<comment type="caution">
    <text evidence="2">The sequence shown here is derived from an EMBL/GenBank/DDBJ whole genome shotgun (WGS) entry which is preliminary data.</text>
</comment>
<evidence type="ECO:0000313" key="2">
    <source>
        <dbReference type="EMBL" id="MDR7120398.1"/>
    </source>
</evidence>
<evidence type="ECO:0000256" key="1">
    <source>
        <dbReference type="SAM" id="Phobius"/>
    </source>
</evidence>
<gene>
    <name evidence="2" type="ORF">J2W69_001332</name>
</gene>
<dbReference type="Proteomes" id="UP001257909">
    <property type="component" value="Unassembled WGS sequence"/>
</dbReference>
<name>A0ABU1VYB7_9GAMM</name>
<sequence length="31" mass="3483">MSLIIINIVVVWALAGLLWLLDRAVYNKVGE</sequence>
<reference evidence="2 3" key="1">
    <citation type="submission" date="2023-07" db="EMBL/GenBank/DDBJ databases">
        <title>Sorghum-associated microbial communities from plants grown in Nebraska, USA.</title>
        <authorList>
            <person name="Schachtman D."/>
        </authorList>
    </citation>
    <scope>NUCLEOTIDE SEQUENCE [LARGE SCALE GENOMIC DNA]</scope>
    <source>
        <strain evidence="2 3">4138</strain>
    </source>
</reference>
<dbReference type="EMBL" id="JAVDWR010000003">
    <property type="protein sequence ID" value="MDR7120398.1"/>
    <property type="molecule type" value="Genomic_DNA"/>
</dbReference>
<accession>A0ABU1VYB7</accession>
<proteinExistence type="predicted"/>
<keyword evidence="1" id="KW-0812">Transmembrane</keyword>
<keyword evidence="3" id="KW-1185">Reference proteome</keyword>
<evidence type="ECO:0000313" key="3">
    <source>
        <dbReference type="Proteomes" id="UP001257909"/>
    </source>
</evidence>
<feature type="transmembrane region" description="Helical" evidence="1">
    <location>
        <begin position="6"/>
        <end position="26"/>
    </location>
</feature>
<organism evidence="2 3">
    <name type="scientific">Rheinheimera soli</name>
    <dbReference type="NCBI Taxonomy" id="443616"/>
    <lineage>
        <taxon>Bacteria</taxon>
        <taxon>Pseudomonadati</taxon>
        <taxon>Pseudomonadota</taxon>
        <taxon>Gammaproteobacteria</taxon>
        <taxon>Chromatiales</taxon>
        <taxon>Chromatiaceae</taxon>
        <taxon>Rheinheimera</taxon>
    </lineage>
</organism>
<keyword evidence="1" id="KW-1133">Transmembrane helix</keyword>
<protein>
    <submittedName>
        <fullName evidence="2">Uncharacterized protein</fullName>
    </submittedName>
</protein>
<keyword evidence="1" id="KW-0472">Membrane</keyword>